<evidence type="ECO:0000259" key="1">
    <source>
        <dbReference type="Pfam" id="PF07859"/>
    </source>
</evidence>
<dbReference type="Pfam" id="PF07859">
    <property type="entry name" value="Abhydrolase_3"/>
    <property type="match status" value="1"/>
</dbReference>
<dbReference type="Proteomes" id="UP001160390">
    <property type="component" value="Unassembled WGS sequence"/>
</dbReference>
<dbReference type="PANTHER" id="PTHR23024">
    <property type="entry name" value="ARYLACETAMIDE DEACETYLASE"/>
    <property type="match status" value="1"/>
</dbReference>
<dbReference type="InterPro" id="IPR013094">
    <property type="entry name" value="AB_hydrolase_3"/>
</dbReference>
<evidence type="ECO:0000313" key="4">
    <source>
        <dbReference type="EMBL" id="CAI6091481.1"/>
    </source>
</evidence>
<accession>A0AA35LU83</accession>
<protein>
    <recommendedName>
        <fullName evidence="1">Alpha/beta hydrolase fold-3 domain-containing protein</fullName>
    </recommendedName>
</protein>
<keyword evidence="5" id="KW-1185">Reference proteome</keyword>
<evidence type="ECO:0000313" key="3">
    <source>
        <dbReference type="EMBL" id="CAI6074313.1"/>
    </source>
</evidence>
<comment type="caution">
    <text evidence="3">The sequence shown here is derived from an EMBL/GenBank/DDBJ whole genome shotgun (WGS) entry which is preliminary data.</text>
</comment>
<dbReference type="Gene3D" id="3.40.50.1820">
    <property type="entry name" value="alpha/beta hydrolase"/>
    <property type="match status" value="1"/>
</dbReference>
<evidence type="ECO:0000313" key="5">
    <source>
        <dbReference type="Proteomes" id="UP001160390"/>
    </source>
</evidence>
<dbReference type="InterPro" id="IPR050466">
    <property type="entry name" value="Carboxylest/Gibb_receptor"/>
</dbReference>
<dbReference type="GO" id="GO:0016787">
    <property type="term" value="F:hydrolase activity"/>
    <property type="evidence" value="ECO:0007669"/>
    <property type="project" value="InterPro"/>
</dbReference>
<dbReference type="AlphaFoldDB" id="A0AA35LU83"/>
<dbReference type="PANTHER" id="PTHR23024:SF24">
    <property type="entry name" value="ALPHA_BETA HYDROLASE FOLD-3 DOMAIN-CONTAINING PROTEIN"/>
    <property type="match status" value="1"/>
</dbReference>
<organism evidence="3 5">
    <name type="scientific">Clonostachys chloroleuca</name>
    <dbReference type="NCBI Taxonomy" id="1926264"/>
    <lineage>
        <taxon>Eukaryota</taxon>
        <taxon>Fungi</taxon>
        <taxon>Dikarya</taxon>
        <taxon>Ascomycota</taxon>
        <taxon>Pezizomycotina</taxon>
        <taxon>Sordariomycetes</taxon>
        <taxon>Hypocreomycetidae</taxon>
        <taxon>Hypocreales</taxon>
        <taxon>Bionectriaceae</taxon>
        <taxon>Clonostachys</taxon>
    </lineage>
</organism>
<proteinExistence type="predicted"/>
<sequence>MVHKLQNFQQLEAVYKRVDGIPFGVSILVPKDVASSDEAKCPLLVHLHGGGLVIGTRLDAPIMPLCTTLTVVDREIQFASYQGAVLVSPSYRLLPEATGSDILCDISEFWAWAHSHLPAAVSVIWPNVTIDLTRIAAGGESAGGYLALQSAFLFPEMAISLVMAQYPTLDISDPKFHSGPSQAPSKASLVDEYLKRLEPGAIRLSSPFPEKLELMMAILDEGRLPGLMGHDERMVLSTSMERSKRLPAIWIVQGKDDQIVSSERSFLCHTPDH</sequence>
<reference evidence="3" key="1">
    <citation type="submission" date="2023-01" db="EMBL/GenBank/DDBJ databases">
        <authorList>
            <person name="Piombo E."/>
        </authorList>
    </citation>
    <scope>NUCLEOTIDE SEQUENCE</scope>
</reference>
<evidence type="ECO:0000313" key="2">
    <source>
        <dbReference type="EMBL" id="CAI6015153.1"/>
    </source>
</evidence>
<dbReference type="InterPro" id="IPR029058">
    <property type="entry name" value="AB_hydrolase_fold"/>
</dbReference>
<dbReference type="SUPFAM" id="SSF53474">
    <property type="entry name" value="alpha/beta-Hydrolases"/>
    <property type="match status" value="1"/>
</dbReference>
<dbReference type="EMBL" id="CABFNP030000653">
    <property type="protein sequence ID" value="CAI6074313.1"/>
    <property type="molecule type" value="Genomic_DNA"/>
</dbReference>
<name>A0AA35LU83_9HYPO</name>
<dbReference type="EMBL" id="CABFNP030001164">
    <property type="protein sequence ID" value="CAI6091481.1"/>
    <property type="molecule type" value="Genomic_DNA"/>
</dbReference>
<feature type="domain" description="Alpha/beta hydrolase fold-3" evidence="1">
    <location>
        <begin position="44"/>
        <end position="178"/>
    </location>
</feature>
<gene>
    <name evidence="4" type="ORF">CCHLO57077_00019056</name>
    <name evidence="2" type="ORF">CCHLO57077_00019155</name>
    <name evidence="3" type="ORF">CCHLO57077_00019407</name>
</gene>
<dbReference type="EMBL" id="CABFNP030000440">
    <property type="protein sequence ID" value="CAI6015153.1"/>
    <property type="molecule type" value="Genomic_DNA"/>
</dbReference>